<evidence type="ECO:0000256" key="1">
    <source>
        <dbReference type="SAM" id="Coils"/>
    </source>
</evidence>
<protein>
    <submittedName>
        <fullName evidence="3">Uncharacterized protein</fullName>
    </submittedName>
</protein>
<accession>A0A2D3V7A3</accession>
<dbReference type="Proteomes" id="UP000225277">
    <property type="component" value="Unassembled WGS sequence"/>
</dbReference>
<evidence type="ECO:0000256" key="2">
    <source>
        <dbReference type="SAM" id="MobiDB-lite"/>
    </source>
</evidence>
<gene>
    <name evidence="3" type="ORF">RCC_05297</name>
</gene>
<dbReference type="RefSeq" id="XP_023626336.1">
    <property type="nucleotide sequence ID" value="XM_023770568.1"/>
</dbReference>
<feature type="coiled-coil region" evidence="1">
    <location>
        <begin position="88"/>
        <end position="115"/>
    </location>
</feature>
<dbReference type="AlphaFoldDB" id="A0A2D3V7A3"/>
<dbReference type="EMBL" id="FJUY01000007">
    <property type="protein sequence ID" value="CZT19446.1"/>
    <property type="molecule type" value="Genomic_DNA"/>
</dbReference>
<feature type="region of interest" description="Disordered" evidence="2">
    <location>
        <begin position="128"/>
        <end position="218"/>
    </location>
</feature>
<proteinExistence type="predicted"/>
<sequence>MEHVLRLGTRQGFNSSAEVIEQAKQIVWNMFPEVKEQMVRQEKEITALIAAKLEDSKLLDGFDKQVEDLRQGLREKVFREILESRHALAAAKGKADQCSNRIAQLDNTATEAEQMHSATVTELKQELDAGKRQTAFPPNRRAQSAIGRRGKESWRERRPRTGARRCSTTLQGDQNRDQQAREAVGGSGRPSAAEVATKTAGHSLRKESISRVGAELYT</sequence>
<dbReference type="GeneID" id="35600460"/>
<evidence type="ECO:0000313" key="3">
    <source>
        <dbReference type="EMBL" id="CZT19446.1"/>
    </source>
</evidence>
<organism evidence="3 4">
    <name type="scientific">Ramularia collo-cygni</name>
    <dbReference type="NCBI Taxonomy" id="112498"/>
    <lineage>
        <taxon>Eukaryota</taxon>
        <taxon>Fungi</taxon>
        <taxon>Dikarya</taxon>
        <taxon>Ascomycota</taxon>
        <taxon>Pezizomycotina</taxon>
        <taxon>Dothideomycetes</taxon>
        <taxon>Dothideomycetidae</taxon>
        <taxon>Mycosphaerellales</taxon>
        <taxon>Mycosphaerellaceae</taxon>
        <taxon>Ramularia</taxon>
    </lineage>
</organism>
<name>A0A2D3V7A3_9PEZI</name>
<keyword evidence="1" id="KW-0175">Coiled coil</keyword>
<evidence type="ECO:0000313" key="4">
    <source>
        <dbReference type="Proteomes" id="UP000225277"/>
    </source>
</evidence>
<reference evidence="3 4" key="1">
    <citation type="submission" date="2016-03" db="EMBL/GenBank/DDBJ databases">
        <authorList>
            <person name="Ploux O."/>
        </authorList>
    </citation>
    <scope>NUCLEOTIDE SEQUENCE [LARGE SCALE GENOMIC DNA]</scope>
    <source>
        <strain evidence="3 4">URUG2</strain>
    </source>
</reference>
<keyword evidence="4" id="KW-1185">Reference proteome</keyword>